<dbReference type="SMART" id="SM00073">
    <property type="entry name" value="HPT"/>
    <property type="match status" value="1"/>
</dbReference>
<dbReference type="Pfam" id="PF01627">
    <property type="entry name" value="Hpt"/>
    <property type="match status" value="1"/>
</dbReference>
<reference evidence="5" key="3">
    <citation type="journal article" date="2017" name="Plant Physiol. Biochem.">
        <title>Differential oxidative and antioxidative response of duckweed Lemna minor toward plant growth promoting/inhibiting bacteria.</title>
        <authorList>
            <person name="Ishizawa H."/>
            <person name="Kuroda M."/>
            <person name="Morikawa M."/>
            <person name="Ike M."/>
        </authorList>
    </citation>
    <scope>NUCLEOTIDE SEQUENCE [LARGE SCALE GENOMIC DNA]</scope>
    <source>
        <strain evidence="5">H3</strain>
    </source>
</reference>
<proteinExistence type="predicted"/>
<dbReference type="GO" id="GO:0000160">
    <property type="term" value="P:phosphorelay signal transduction system"/>
    <property type="evidence" value="ECO:0007669"/>
    <property type="project" value="UniProtKB-KW"/>
</dbReference>
<keyword evidence="1" id="KW-0902">Two-component regulatory system</keyword>
<reference evidence="5" key="1">
    <citation type="journal article" date="2017" name="Biotechnol. Biofuels">
        <title>Evaluation of environmental bacterial communities as a factor affecting the growth of duckweed Lemna minor.</title>
        <authorList>
            <person name="Ishizawa H."/>
            <person name="Kuroda M."/>
            <person name="Morikawa M."/>
            <person name="Ike M."/>
        </authorList>
    </citation>
    <scope>NUCLEOTIDE SEQUENCE [LARGE SCALE GENOMIC DNA]</scope>
    <source>
        <strain evidence="5">H3</strain>
    </source>
</reference>
<dbReference type="InterPro" id="IPR008207">
    <property type="entry name" value="Sig_transdc_His_kin_Hpt_dom"/>
</dbReference>
<gene>
    <name evidence="4" type="ORF">DLM_2934</name>
</gene>
<evidence type="ECO:0000259" key="3">
    <source>
        <dbReference type="PROSITE" id="PS50894"/>
    </source>
</evidence>
<dbReference type="GO" id="GO:0004672">
    <property type="term" value="F:protein kinase activity"/>
    <property type="evidence" value="ECO:0007669"/>
    <property type="project" value="UniProtKB-ARBA"/>
</dbReference>
<evidence type="ECO:0000313" key="4">
    <source>
        <dbReference type="EMBL" id="BBF86535.1"/>
    </source>
</evidence>
<dbReference type="Proteomes" id="UP000198290">
    <property type="component" value="Chromosome"/>
</dbReference>
<reference evidence="4 5" key="2">
    <citation type="journal article" date="2017" name="Genome Announc.">
        <title>Draft genome sequence of Aquitalea magnusonii strain H3, a plant growth-promoting bacterium of duckweed Lemna minor.</title>
        <authorList>
            <person name="Ishizawa H."/>
            <person name="Kuroda M."/>
            <person name="Ike M."/>
        </authorList>
    </citation>
    <scope>NUCLEOTIDE SEQUENCE [LARGE SCALE GENOMIC DNA]</scope>
    <source>
        <strain evidence="4 5">H3</strain>
    </source>
</reference>
<dbReference type="KEGG" id="amah:DLM_2934"/>
<sequence length="428" mass="46318">MPLSMPESRPPLIPPLLSARQLVRPADDVALASLLRQLHLRFQPQAQHLQVDFSLELDSALAAVLQLDLPVLQQLLMQLLSLVLPAQAGGRLVLKAQVWAQQHMRQILTLELIASRAGDASMSAGKHCGPARARKGRHAQADWLHCRQLARSLGAELSLESGARGMHISLQLKPSMPEAQTSPCAAVAGRWPVLLLCADAEQSGQLQRQLQGAGYPLNTVNTVAAALQCWQQQAVAALLLAEPQPGCSLPALLPPMRRLESIQPWRGHTPLLVVLPQPHALPQALEPMPDGWLPRSFDCTALSPWLPECALSNTASLPVLDRAVLFDLSQGDWALELPLLQHYLQDKQADLGLLLHAWQQGDLPTCVALAHRIKGASRTVGAASLAEIAARLEQAARAGRVDGLPGLLLELEQAVDDFSLHLQSMAGR</sequence>
<evidence type="ECO:0000256" key="1">
    <source>
        <dbReference type="ARBA" id="ARBA00023012"/>
    </source>
</evidence>
<keyword evidence="2" id="KW-0597">Phosphoprotein</keyword>
<keyword evidence="5" id="KW-1185">Reference proteome</keyword>
<evidence type="ECO:0000313" key="5">
    <source>
        <dbReference type="Proteomes" id="UP000198290"/>
    </source>
</evidence>
<dbReference type="Gene3D" id="1.20.120.160">
    <property type="entry name" value="HPT domain"/>
    <property type="match status" value="1"/>
</dbReference>
<accession>A0A3G9GGD6</accession>
<feature type="domain" description="HPt" evidence="3">
    <location>
        <begin position="332"/>
        <end position="425"/>
    </location>
</feature>
<name>A0A3G9GGD6_9NEIS</name>
<dbReference type="OrthoDB" id="8596379at2"/>
<feature type="modified residue" description="Phosphohistidine" evidence="2">
    <location>
        <position position="371"/>
    </location>
</feature>
<protein>
    <submittedName>
        <fullName evidence="4">Probable two-component sensor</fullName>
    </submittedName>
</protein>
<dbReference type="AlphaFoldDB" id="A0A3G9GGD6"/>
<dbReference type="EMBL" id="AP018823">
    <property type="protein sequence ID" value="BBF86535.1"/>
    <property type="molecule type" value="Genomic_DNA"/>
</dbReference>
<evidence type="ECO:0000256" key="2">
    <source>
        <dbReference type="PROSITE-ProRule" id="PRU00110"/>
    </source>
</evidence>
<dbReference type="InterPro" id="IPR036641">
    <property type="entry name" value="HPT_dom_sf"/>
</dbReference>
<dbReference type="SUPFAM" id="SSF47226">
    <property type="entry name" value="Histidine-containing phosphotransfer domain, HPT domain"/>
    <property type="match status" value="1"/>
</dbReference>
<organism evidence="4 5">
    <name type="scientific">Aquitalea magnusonii</name>
    <dbReference type="NCBI Taxonomy" id="332411"/>
    <lineage>
        <taxon>Bacteria</taxon>
        <taxon>Pseudomonadati</taxon>
        <taxon>Pseudomonadota</taxon>
        <taxon>Betaproteobacteria</taxon>
        <taxon>Neisseriales</taxon>
        <taxon>Chromobacteriaceae</taxon>
        <taxon>Aquitalea</taxon>
    </lineage>
</organism>
<dbReference type="CDD" id="cd00088">
    <property type="entry name" value="HPT"/>
    <property type="match status" value="1"/>
</dbReference>
<dbReference type="PROSITE" id="PS50894">
    <property type="entry name" value="HPT"/>
    <property type="match status" value="1"/>
</dbReference>